<dbReference type="GO" id="GO:0019305">
    <property type="term" value="P:dTDP-rhamnose biosynthetic process"/>
    <property type="evidence" value="ECO:0007669"/>
    <property type="project" value="UniProtKB-UniRule"/>
</dbReference>
<proteinExistence type="inferred from homology"/>
<dbReference type="Proteomes" id="UP000239772">
    <property type="component" value="Unassembled WGS sequence"/>
</dbReference>
<dbReference type="GO" id="GO:0008830">
    <property type="term" value="F:dTDP-4-dehydrorhamnose 3,5-epimerase activity"/>
    <property type="evidence" value="ECO:0007669"/>
    <property type="project" value="UniProtKB-UniRule"/>
</dbReference>
<evidence type="ECO:0000256" key="3">
    <source>
        <dbReference type="ARBA" id="ARBA00012098"/>
    </source>
</evidence>
<dbReference type="Pfam" id="PF00908">
    <property type="entry name" value="dTDP_sugar_isom"/>
    <property type="match status" value="1"/>
</dbReference>
<dbReference type="SUPFAM" id="SSF51182">
    <property type="entry name" value="RmlC-like cupins"/>
    <property type="match status" value="1"/>
</dbReference>
<dbReference type="GO" id="GO:0005829">
    <property type="term" value="C:cytosol"/>
    <property type="evidence" value="ECO:0007669"/>
    <property type="project" value="TreeGrafter"/>
</dbReference>
<dbReference type="PANTHER" id="PTHR21047">
    <property type="entry name" value="DTDP-6-DEOXY-D-GLUCOSE-3,5 EPIMERASE"/>
    <property type="match status" value="1"/>
</dbReference>
<dbReference type="InterPro" id="IPR011051">
    <property type="entry name" value="RmlC_Cupin_sf"/>
</dbReference>
<feature type="site" description="Participates in a stacking interaction with the thymidine ring of dTDP-4-oxo-6-deoxyglucose" evidence="6">
    <location>
        <position position="138"/>
    </location>
</feature>
<evidence type="ECO:0000313" key="9">
    <source>
        <dbReference type="Proteomes" id="UP000239772"/>
    </source>
</evidence>
<evidence type="ECO:0000256" key="2">
    <source>
        <dbReference type="ARBA" id="ARBA00001997"/>
    </source>
</evidence>
<dbReference type="Gene3D" id="2.60.120.10">
    <property type="entry name" value="Jelly Rolls"/>
    <property type="match status" value="1"/>
</dbReference>
<organism evidence="8 9">
    <name type="scientific">Alsobacter soli</name>
    <dbReference type="NCBI Taxonomy" id="2109933"/>
    <lineage>
        <taxon>Bacteria</taxon>
        <taxon>Pseudomonadati</taxon>
        <taxon>Pseudomonadota</taxon>
        <taxon>Alphaproteobacteria</taxon>
        <taxon>Hyphomicrobiales</taxon>
        <taxon>Alsobacteraceae</taxon>
        <taxon>Alsobacter</taxon>
    </lineage>
</organism>
<dbReference type="EMBL" id="PVZS01000018">
    <property type="protein sequence ID" value="PSC03992.1"/>
    <property type="molecule type" value="Genomic_DNA"/>
</dbReference>
<comment type="function">
    <text evidence="2 7">Catalyzes the epimerization of the C3' and C5'positions of dTDP-6-deoxy-D-xylo-4-hexulose, forming dTDP-6-deoxy-L-lyxo-4-hexulose.</text>
</comment>
<name>A0A2T1HQT4_9HYPH</name>
<comment type="subunit">
    <text evidence="7">Homodimer.</text>
</comment>
<evidence type="ECO:0000256" key="4">
    <source>
        <dbReference type="ARBA" id="ARBA00019595"/>
    </source>
</evidence>
<accession>A0A2T1HQT4</accession>
<feature type="active site" description="Proton acceptor" evidence="5">
    <location>
        <position position="62"/>
    </location>
</feature>
<dbReference type="InterPro" id="IPR000888">
    <property type="entry name" value="RmlC-like"/>
</dbReference>
<dbReference type="UniPathway" id="UPA00124"/>
<evidence type="ECO:0000256" key="6">
    <source>
        <dbReference type="PIRSR" id="PIRSR600888-3"/>
    </source>
</evidence>
<dbReference type="NCBIfam" id="TIGR01221">
    <property type="entry name" value="rmlC"/>
    <property type="match status" value="1"/>
</dbReference>
<comment type="caution">
    <text evidence="8">The sequence shown here is derived from an EMBL/GenBank/DDBJ whole genome shotgun (WGS) entry which is preliminary data.</text>
</comment>
<dbReference type="CDD" id="cd00438">
    <property type="entry name" value="cupin_RmlC"/>
    <property type="match status" value="1"/>
</dbReference>
<keyword evidence="7" id="KW-0413">Isomerase</keyword>
<dbReference type="InterPro" id="IPR014710">
    <property type="entry name" value="RmlC-like_jellyroll"/>
</dbReference>
<keyword evidence="9" id="KW-1185">Reference proteome</keyword>
<dbReference type="AlphaFoldDB" id="A0A2T1HQT4"/>
<evidence type="ECO:0000256" key="7">
    <source>
        <dbReference type="RuleBase" id="RU364069"/>
    </source>
</evidence>
<evidence type="ECO:0000256" key="5">
    <source>
        <dbReference type="PIRSR" id="PIRSR600888-1"/>
    </source>
</evidence>
<comment type="catalytic activity">
    <reaction evidence="1 7">
        <text>dTDP-4-dehydro-6-deoxy-alpha-D-glucose = dTDP-4-dehydro-beta-L-rhamnose</text>
        <dbReference type="Rhea" id="RHEA:16969"/>
        <dbReference type="ChEBI" id="CHEBI:57649"/>
        <dbReference type="ChEBI" id="CHEBI:62830"/>
        <dbReference type="EC" id="5.1.3.13"/>
    </reaction>
</comment>
<evidence type="ECO:0000313" key="8">
    <source>
        <dbReference type="EMBL" id="PSC03992.1"/>
    </source>
</evidence>
<gene>
    <name evidence="8" type="primary">rfbC</name>
    <name evidence="8" type="ORF">SLNSH_16295</name>
</gene>
<dbReference type="GO" id="GO:0000271">
    <property type="term" value="P:polysaccharide biosynthetic process"/>
    <property type="evidence" value="ECO:0007669"/>
    <property type="project" value="TreeGrafter"/>
</dbReference>
<reference evidence="9" key="1">
    <citation type="submission" date="2018-03" db="EMBL/GenBank/DDBJ databases">
        <authorList>
            <person name="Sun L."/>
            <person name="Liu H."/>
            <person name="Chen W."/>
            <person name="Huang K."/>
            <person name="Liu W."/>
            <person name="Gao X."/>
        </authorList>
    </citation>
    <scope>NUCLEOTIDE SEQUENCE [LARGE SCALE GENOMIC DNA]</scope>
    <source>
        <strain evidence="9">SH9</strain>
    </source>
</reference>
<sequence>MRFVSSTVAGAYLIEIDPARDERGFFARTFCADEFTKRGLETDFVQHSTSYNVQRGTLRGMHFQREPHQEAKVVRCLQGAIWDVVLDLRPSSPTYRAWQGFELSSSNRRQLYIPKGCAHGFQTLTADAEVGYLISTRYAPEAAAGVRFDDPAFGILWPLPVAAMSPKDGAWPLFEPARA</sequence>
<protein>
    <recommendedName>
        <fullName evidence="4 7">dTDP-4-dehydrorhamnose 3,5-epimerase</fullName>
        <ecNumber evidence="3 7">5.1.3.13</ecNumber>
    </recommendedName>
    <alternativeName>
        <fullName evidence="7">Thymidine diphospho-4-keto-rhamnose 3,5-epimerase</fullName>
    </alternativeName>
</protein>
<comment type="similarity">
    <text evidence="7">Belongs to the dTDP-4-dehydrorhamnose 3,5-epimerase family.</text>
</comment>
<dbReference type="RefSeq" id="WP_106338072.1">
    <property type="nucleotide sequence ID" value="NZ_PVZS01000018.1"/>
</dbReference>
<dbReference type="EC" id="5.1.3.13" evidence="3 7"/>
<dbReference type="OrthoDB" id="9800680at2"/>
<evidence type="ECO:0000256" key="1">
    <source>
        <dbReference type="ARBA" id="ARBA00001298"/>
    </source>
</evidence>
<comment type="pathway">
    <text evidence="7">Carbohydrate biosynthesis; dTDP-L-rhamnose biosynthesis.</text>
</comment>
<dbReference type="PANTHER" id="PTHR21047:SF2">
    <property type="entry name" value="THYMIDINE DIPHOSPHO-4-KETO-RHAMNOSE 3,5-EPIMERASE"/>
    <property type="match status" value="1"/>
</dbReference>
<feature type="active site" description="Proton donor" evidence="5">
    <location>
        <position position="132"/>
    </location>
</feature>